<accession>A0A0K2S373</accession>
<proteinExistence type="predicted"/>
<dbReference type="EMBL" id="AP014939">
    <property type="protein sequence ID" value="BAS21559.1"/>
    <property type="molecule type" value="Genomic_DNA"/>
</dbReference>
<name>A0A0K2S373_CITFR</name>
<reference evidence="1" key="1">
    <citation type="submission" date="2015-08" db="EMBL/GenBank/DDBJ databases">
        <title>Complete DNA Sequence of Pseudomonas syringae pv. actinidiae, the Causal Agent of Kiwifruit Canker Disease.</title>
        <authorList>
            <person name="Rikkerink E.H.A."/>
            <person name="Fineran P.C."/>
        </authorList>
    </citation>
    <scope>NUCLEOTIDE SEQUENCE</scope>
    <source>
        <strain evidence="1">KHM 243</strain>
        <plasmid evidence="1">pKHM-1</plasmid>
    </source>
</reference>
<protein>
    <submittedName>
        <fullName evidence="1">Uncharacterized protein</fullName>
    </submittedName>
</protein>
<sequence>MCFQRKAGLGRYNSARPEWLAAYRNARFMRNSGKEPDASLSGIAWKAQLIVAYERDGIDNLAVPLEARLIAKNLINEILAEEN</sequence>
<geneLocation type="plasmid" evidence="1">
    <name>pKHM-1</name>
</geneLocation>
<evidence type="ECO:0000313" key="1">
    <source>
        <dbReference type="EMBL" id="BAS21559.1"/>
    </source>
</evidence>
<keyword evidence="1" id="KW-0614">Plasmid</keyword>
<dbReference type="RefSeq" id="WP_176453560.1">
    <property type="nucleotide sequence ID" value="NZ_AP014939.1"/>
</dbReference>
<dbReference type="AlphaFoldDB" id="A0A0K2S373"/>
<organism evidence="1">
    <name type="scientific">Citrobacter freundii</name>
    <dbReference type="NCBI Taxonomy" id="546"/>
    <lineage>
        <taxon>Bacteria</taxon>
        <taxon>Pseudomonadati</taxon>
        <taxon>Pseudomonadota</taxon>
        <taxon>Gammaproteobacteria</taxon>
        <taxon>Enterobacterales</taxon>
        <taxon>Enterobacteriaceae</taxon>
        <taxon>Citrobacter</taxon>
        <taxon>Citrobacter freundii complex</taxon>
    </lineage>
</organism>